<proteinExistence type="predicted"/>
<sequence>MTVDSVQTLQKAYEHVDDIDLFPGIMSETPVKGALVGPTLSCIIGEQMQRLKKCDRFYYETSDRMIRFTSDQLAEIRKTSMARIICDNSAYASRIQSNVFLMPDDLVNSPMKCSEISGMDFTKWAERDYCVVDGRIVSMGKTRNITPCVSCTCTLEGVG</sequence>
<dbReference type="Pfam" id="PF03098">
    <property type="entry name" value="An_peroxidase"/>
    <property type="match status" value="1"/>
</dbReference>
<comment type="caution">
    <text evidence="2">The sequence shown here is derived from an EMBL/GenBank/DDBJ whole genome shotgun (WGS) entry which is preliminary data.</text>
</comment>
<dbReference type="GO" id="GO:0006979">
    <property type="term" value="P:response to oxidative stress"/>
    <property type="evidence" value="ECO:0007669"/>
    <property type="project" value="InterPro"/>
</dbReference>
<evidence type="ECO:0000313" key="2">
    <source>
        <dbReference type="EMBL" id="CAD6194591.1"/>
    </source>
</evidence>
<keyword evidence="3" id="KW-1185">Reference proteome</keyword>
<protein>
    <submittedName>
        <fullName evidence="2">Uncharacterized protein</fullName>
    </submittedName>
</protein>
<organism evidence="2 3">
    <name type="scientific">Caenorhabditis auriculariae</name>
    <dbReference type="NCBI Taxonomy" id="2777116"/>
    <lineage>
        <taxon>Eukaryota</taxon>
        <taxon>Metazoa</taxon>
        <taxon>Ecdysozoa</taxon>
        <taxon>Nematoda</taxon>
        <taxon>Chromadorea</taxon>
        <taxon>Rhabditida</taxon>
        <taxon>Rhabditina</taxon>
        <taxon>Rhabditomorpha</taxon>
        <taxon>Rhabditoidea</taxon>
        <taxon>Rhabditidae</taxon>
        <taxon>Peloderinae</taxon>
        <taxon>Caenorhabditis</taxon>
    </lineage>
</organism>
<reference evidence="2" key="1">
    <citation type="submission" date="2020-10" db="EMBL/GenBank/DDBJ databases">
        <authorList>
            <person name="Kikuchi T."/>
        </authorList>
    </citation>
    <scope>NUCLEOTIDE SEQUENCE</scope>
    <source>
        <strain evidence="2">NKZ352</strain>
    </source>
</reference>
<dbReference type="GO" id="GO:0004601">
    <property type="term" value="F:peroxidase activity"/>
    <property type="evidence" value="ECO:0007669"/>
    <property type="project" value="UniProtKB-KW"/>
</dbReference>
<dbReference type="InterPro" id="IPR010255">
    <property type="entry name" value="Haem_peroxidase_sf"/>
</dbReference>
<dbReference type="PANTHER" id="PTHR11475:SF131">
    <property type="entry name" value="PEROXIDASE"/>
    <property type="match status" value="1"/>
</dbReference>
<dbReference type="PANTHER" id="PTHR11475">
    <property type="entry name" value="OXIDASE/PEROXIDASE"/>
    <property type="match status" value="1"/>
</dbReference>
<gene>
    <name evidence="2" type="ORF">CAUJ_LOCUS10510</name>
</gene>
<evidence type="ECO:0000256" key="1">
    <source>
        <dbReference type="ARBA" id="ARBA00022559"/>
    </source>
</evidence>
<dbReference type="PROSITE" id="PS50292">
    <property type="entry name" value="PEROXIDASE_3"/>
    <property type="match status" value="1"/>
</dbReference>
<dbReference type="SUPFAM" id="SSF48113">
    <property type="entry name" value="Heme-dependent peroxidases"/>
    <property type="match status" value="1"/>
</dbReference>
<dbReference type="OrthoDB" id="823504at2759"/>
<keyword evidence="1" id="KW-0560">Oxidoreductase</keyword>
<dbReference type="AlphaFoldDB" id="A0A8S1HJN6"/>
<keyword evidence="1" id="KW-0575">Peroxidase</keyword>
<dbReference type="InterPro" id="IPR037120">
    <property type="entry name" value="Haem_peroxidase_sf_animal"/>
</dbReference>
<evidence type="ECO:0000313" key="3">
    <source>
        <dbReference type="Proteomes" id="UP000835052"/>
    </source>
</evidence>
<accession>A0A8S1HJN6</accession>
<dbReference type="Proteomes" id="UP000835052">
    <property type="component" value="Unassembled WGS sequence"/>
</dbReference>
<dbReference type="GO" id="GO:0020037">
    <property type="term" value="F:heme binding"/>
    <property type="evidence" value="ECO:0007669"/>
    <property type="project" value="InterPro"/>
</dbReference>
<name>A0A8S1HJN6_9PELO</name>
<dbReference type="Gene3D" id="1.10.640.10">
    <property type="entry name" value="Haem peroxidase domain superfamily, animal type"/>
    <property type="match status" value="1"/>
</dbReference>
<dbReference type="InterPro" id="IPR019791">
    <property type="entry name" value="Haem_peroxidase_animal"/>
</dbReference>
<dbReference type="EMBL" id="CAJGYM010000046">
    <property type="protein sequence ID" value="CAD6194591.1"/>
    <property type="molecule type" value="Genomic_DNA"/>
</dbReference>